<protein>
    <submittedName>
        <fullName evidence="1">Uncharacterized protein</fullName>
    </submittedName>
</protein>
<dbReference type="Proteomes" id="UP000034588">
    <property type="component" value="Unassembled WGS sequence"/>
</dbReference>
<dbReference type="AlphaFoldDB" id="A0A0G1YUJ3"/>
<dbReference type="EMBL" id="LCQD01000049">
    <property type="protein sequence ID" value="KKW10044.1"/>
    <property type="molecule type" value="Genomic_DNA"/>
</dbReference>
<evidence type="ECO:0000313" key="1">
    <source>
        <dbReference type="EMBL" id="KKW10044.1"/>
    </source>
</evidence>
<sequence>MKIYKIRKQLGKNLSTRWLRYVVPEHKFTPAGKRELALNSQRDADSFIAVIANMDKITVSNTSDNSHLPLFIITDTKGRQVTIWCNTDGTVRSISSY</sequence>
<comment type="caution">
    <text evidence="1">The sequence shown here is derived from an EMBL/GenBank/DDBJ whole genome shotgun (WGS) entry which is preliminary data.</text>
</comment>
<proteinExistence type="predicted"/>
<evidence type="ECO:0000313" key="2">
    <source>
        <dbReference type="Proteomes" id="UP000034588"/>
    </source>
</evidence>
<gene>
    <name evidence="1" type="ORF">UY48_C0049G0012</name>
</gene>
<accession>A0A0G1YUJ3</accession>
<organism evidence="1 2">
    <name type="scientific">Candidatus Gottesmanbacteria bacterium GW2011_GWB1_49_7</name>
    <dbReference type="NCBI Taxonomy" id="1618448"/>
    <lineage>
        <taxon>Bacteria</taxon>
        <taxon>Candidatus Gottesmaniibacteriota</taxon>
    </lineage>
</organism>
<reference evidence="1 2" key="1">
    <citation type="journal article" date="2015" name="Nature">
        <title>rRNA introns, odd ribosomes, and small enigmatic genomes across a large radiation of phyla.</title>
        <authorList>
            <person name="Brown C.T."/>
            <person name="Hug L.A."/>
            <person name="Thomas B.C."/>
            <person name="Sharon I."/>
            <person name="Castelle C.J."/>
            <person name="Singh A."/>
            <person name="Wilkins M.J."/>
            <person name="Williams K.H."/>
            <person name="Banfield J.F."/>
        </authorList>
    </citation>
    <scope>NUCLEOTIDE SEQUENCE [LARGE SCALE GENOMIC DNA]</scope>
</reference>
<name>A0A0G1YUJ3_9BACT</name>